<comment type="caution">
    <text evidence="1">The sequence shown here is derived from an EMBL/GenBank/DDBJ whole genome shotgun (WGS) entry which is preliminary data.</text>
</comment>
<reference evidence="1" key="1">
    <citation type="submission" date="2018-12" db="EMBL/GenBank/DDBJ databases">
        <authorList>
            <person name="Ashton P.M."/>
            <person name="Dallman T."/>
            <person name="Nair S."/>
            <person name="De Pinna E."/>
            <person name="Peters T."/>
            <person name="Grant K."/>
        </authorList>
    </citation>
    <scope>NUCLEOTIDE SEQUENCE</scope>
    <source>
        <strain evidence="1">650060</strain>
    </source>
</reference>
<gene>
    <name evidence="1" type="ORF">EKG95_28225</name>
</gene>
<accession>A0A5X6ESQ3</accession>
<dbReference type="AlphaFoldDB" id="A0A5X6ESQ3"/>
<proteinExistence type="predicted"/>
<name>A0A5X6ESQ3_SALET</name>
<sequence>MNANSTMPLLNNLPVDIALITNFCGMTDKWIYRQIKYDFPTSPVKPGRSSCWLRNETEEWVV</sequence>
<protein>
    <submittedName>
        <fullName evidence="1">Rha family transcriptional regulator</fullName>
    </submittedName>
</protein>
<dbReference type="EMBL" id="AAHUDZ010000129">
    <property type="protein sequence ID" value="ECA3795592.1"/>
    <property type="molecule type" value="Genomic_DNA"/>
</dbReference>
<dbReference type="Gene3D" id="1.10.238.160">
    <property type="match status" value="1"/>
</dbReference>
<organism evidence="1">
    <name type="scientific">Salmonella enterica subsp. enterica serovar Aqua</name>
    <dbReference type="NCBI Taxonomy" id="1302615"/>
    <lineage>
        <taxon>Bacteria</taxon>
        <taxon>Pseudomonadati</taxon>
        <taxon>Pseudomonadota</taxon>
        <taxon>Gammaproteobacteria</taxon>
        <taxon>Enterobacterales</taxon>
        <taxon>Enterobacteriaceae</taxon>
        <taxon>Salmonella</taxon>
    </lineage>
</organism>
<evidence type="ECO:0000313" key="1">
    <source>
        <dbReference type="EMBL" id="ECA3795592.1"/>
    </source>
</evidence>